<keyword evidence="1" id="KW-0812">Transmembrane</keyword>
<gene>
    <name evidence="3" type="ORF">NEE14_003680</name>
</gene>
<evidence type="ECO:0000313" key="4">
    <source>
        <dbReference type="Proteomes" id="UP001320603"/>
    </source>
</evidence>
<keyword evidence="4" id="KW-1185">Reference proteome</keyword>
<dbReference type="Proteomes" id="UP001320603">
    <property type="component" value="Chromosome"/>
</dbReference>
<keyword evidence="1" id="KW-1133">Transmembrane helix</keyword>
<feature type="transmembrane region" description="Helical" evidence="1">
    <location>
        <begin position="137"/>
        <end position="155"/>
    </location>
</feature>
<evidence type="ECO:0000256" key="1">
    <source>
        <dbReference type="SAM" id="Phobius"/>
    </source>
</evidence>
<dbReference type="Gene3D" id="1.20.144.10">
    <property type="entry name" value="Phosphatidic acid phosphatase type 2/haloperoxidase"/>
    <property type="match status" value="2"/>
</dbReference>
<dbReference type="SMART" id="SM00014">
    <property type="entry name" value="acidPPc"/>
    <property type="match status" value="1"/>
</dbReference>
<dbReference type="PANTHER" id="PTHR14969">
    <property type="entry name" value="SPHINGOSINE-1-PHOSPHATE PHOSPHOHYDROLASE"/>
    <property type="match status" value="1"/>
</dbReference>
<feature type="transmembrane region" description="Helical" evidence="1">
    <location>
        <begin position="209"/>
        <end position="231"/>
    </location>
</feature>
<dbReference type="InterPro" id="IPR036938">
    <property type="entry name" value="PAP2/HPO_sf"/>
</dbReference>
<proteinExistence type="predicted"/>
<evidence type="ECO:0000259" key="2">
    <source>
        <dbReference type="SMART" id="SM00014"/>
    </source>
</evidence>
<reference evidence="3 4" key="1">
    <citation type="submission" date="2024-02" db="EMBL/GenBank/DDBJ databases">
        <title>Whole genome sequencing of Parabacteroides sp. AD58.</title>
        <authorList>
            <person name="Chaplin A.V."/>
            <person name="Pikina A.P."/>
            <person name="Sokolova S.R."/>
            <person name="Korostin D.O."/>
            <person name="Efimov B.A."/>
        </authorList>
    </citation>
    <scope>NUCLEOTIDE SEQUENCE [LARGE SCALE GENOMIC DNA]</scope>
    <source>
        <strain evidence="3 4">AD58</strain>
    </source>
</reference>
<dbReference type="CDD" id="cd03395">
    <property type="entry name" value="PAP2_like_4"/>
    <property type="match status" value="1"/>
</dbReference>
<dbReference type="Pfam" id="PF01569">
    <property type="entry name" value="PAP2"/>
    <property type="match status" value="1"/>
</dbReference>
<dbReference type="PANTHER" id="PTHR14969:SF13">
    <property type="entry name" value="AT30094P"/>
    <property type="match status" value="1"/>
</dbReference>
<organism evidence="3 4">
    <name type="scientific">Parabacteroides absconsus</name>
    <dbReference type="NCBI Taxonomy" id="2951805"/>
    <lineage>
        <taxon>Bacteria</taxon>
        <taxon>Pseudomonadati</taxon>
        <taxon>Bacteroidota</taxon>
        <taxon>Bacteroidia</taxon>
        <taxon>Bacteroidales</taxon>
        <taxon>Tannerellaceae</taxon>
        <taxon>Parabacteroides</taxon>
    </lineage>
</organism>
<feature type="transmembrane region" description="Helical" evidence="1">
    <location>
        <begin position="28"/>
        <end position="50"/>
    </location>
</feature>
<dbReference type="EMBL" id="CP146284">
    <property type="protein sequence ID" value="WWV67098.1"/>
    <property type="molecule type" value="Genomic_DNA"/>
</dbReference>
<feature type="transmembrane region" description="Helical" evidence="1">
    <location>
        <begin position="57"/>
        <end position="78"/>
    </location>
</feature>
<evidence type="ECO:0000313" key="3">
    <source>
        <dbReference type="EMBL" id="WWV67098.1"/>
    </source>
</evidence>
<protein>
    <submittedName>
        <fullName evidence="3">Phosphatase PAP2 family protein</fullName>
    </submittedName>
</protein>
<feature type="transmembrane region" description="Helical" evidence="1">
    <location>
        <begin position="161"/>
        <end position="179"/>
    </location>
</feature>
<dbReference type="RefSeq" id="WP_251966486.1">
    <property type="nucleotide sequence ID" value="NZ_CP146284.1"/>
</dbReference>
<name>A0ABZ2IMG9_9BACT</name>
<feature type="transmembrane region" description="Helical" evidence="1">
    <location>
        <begin position="109"/>
        <end position="130"/>
    </location>
</feature>
<accession>A0ABZ2IMG9</accession>
<dbReference type="SUPFAM" id="SSF48317">
    <property type="entry name" value="Acid phosphatase/Vanadium-dependent haloperoxidase"/>
    <property type="match status" value="1"/>
</dbReference>
<keyword evidence="1" id="KW-0472">Membrane</keyword>
<feature type="domain" description="Phosphatidic acid phosphatase type 2/haloperoxidase" evidence="2">
    <location>
        <begin position="61"/>
        <end position="176"/>
    </location>
</feature>
<sequence length="233" mass="27118">MLEQILVWERDLFLTLNGCHTPYWDEVMWLYSGKAVWLPLAIFIIVVLSYKKNWKEVVFILLGIALTITLCDQFASGICKPLFHRFRPTHHPDFMDVVQTVFGYRGGRYGFISSHAANAFGFAMFMTLLLRNKLLGITLFIWATVNAYTRIYLGVHFISDIVPGILSGLFFGYISYHIYKWARYHFLRASVFPFYSEPTQMYQGKRVQAITIAVWMMFAILLCFSSVFVPFTH</sequence>
<dbReference type="InterPro" id="IPR000326">
    <property type="entry name" value="PAP2/HPO"/>
</dbReference>